<evidence type="ECO:0000256" key="9">
    <source>
        <dbReference type="ARBA" id="ARBA00022838"/>
    </source>
</evidence>
<keyword evidence="4" id="KW-0813">Transport</keyword>
<feature type="compositionally biased region" description="Low complexity" evidence="16">
    <location>
        <begin position="537"/>
        <end position="554"/>
    </location>
</feature>
<feature type="transmembrane region" description="Helical" evidence="17">
    <location>
        <begin position="102"/>
        <end position="123"/>
    </location>
</feature>
<keyword evidence="13" id="KW-0539">Nucleus</keyword>
<feature type="compositionally biased region" description="Basic and acidic residues" evidence="16">
    <location>
        <begin position="383"/>
        <end position="392"/>
    </location>
</feature>
<dbReference type="PANTHER" id="PTHR15459:SF2">
    <property type="entry name" value="CYTOCHROME B561 DOMAIN-CONTAINING PROTEIN"/>
    <property type="match status" value="1"/>
</dbReference>
<feature type="compositionally biased region" description="Gly residues" evidence="16">
    <location>
        <begin position="776"/>
        <end position="785"/>
    </location>
</feature>
<keyword evidence="7 17" id="KW-0812">Transmembrane</keyword>
<feature type="transmembrane region" description="Helical" evidence="17">
    <location>
        <begin position="175"/>
        <end position="196"/>
    </location>
</feature>
<feature type="region of interest" description="Disordered" evidence="16">
    <location>
        <begin position="275"/>
        <end position="315"/>
    </location>
</feature>
<keyword evidence="12 17" id="KW-0472">Membrane</keyword>
<dbReference type="GO" id="GO:0016020">
    <property type="term" value="C:membrane"/>
    <property type="evidence" value="ECO:0007669"/>
    <property type="project" value="UniProtKB-SubCell"/>
</dbReference>
<evidence type="ECO:0000256" key="17">
    <source>
        <dbReference type="SAM" id="Phobius"/>
    </source>
</evidence>
<keyword evidence="10" id="KW-0249">Electron transport</keyword>
<dbReference type="GO" id="GO:0005634">
    <property type="term" value="C:nucleus"/>
    <property type="evidence" value="ECO:0007669"/>
    <property type="project" value="UniProtKB-SubCell"/>
</dbReference>
<dbReference type="Gene3D" id="1.20.120.1770">
    <property type="match status" value="1"/>
</dbReference>
<feature type="compositionally biased region" description="Pro residues" evidence="16">
    <location>
        <begin position="727"/>
        <end position="737"/>
    </location>
</feature>
<dbReference type="GO" id="GO:0051301">
    <property type="term" value="P:cell division"/>
    <property type="evidence" value="ECO:0007669"/>
    <property type="project" value="UniProtKB-KW"/>
</dbReference>
<dbReference type="SMART" id="SM00665">
    <property type="entry name" value="B561"/>
    <property type="match status" value="1"/>
</dbReference>
<feature type="region of interest" description="Disordered" evidence="16">
    <location>
        <begin position="476"/>
        <end position="785"/>
    </location>
</feature>
<evidence type="ECO:0000256" key="10">
    <source>
        <dbReference type="ARBA" id="ARBA00022982"/>
    </source>
</evidence>
<dbReference type="CDD" id="cd08760">
    <property type="entry name" value="Cyt_b561_FRRS1_like"/>
    <property type="match status" value="1"/>
</dbReference>
<feature type="compositionally biased region" description="Basic residues" evidence="16">
    <location>
        <begin position="245"/>
        <end position="254"/>
    </location>
</feature>
<feature type="compositionally biased region" description="Pro residues" evidence="16">
    <location>
        <begin position="697"/>
        <end position="715"/>
    </location>
</feature>
<evidence type="ECO:0000256" key="3">
    <source>
        <dbReference type="ARBA" id="ARBA00004629"/>
    </source>
</evidence>
<evidence type="ECO:0000256" key="2">
    <source>
        <dbReference type="ARBA" id="ARBA00004370"/>
    </source>
</evidence>
<feature type="transmembrane region" description="Helical" evidence="17">
    <location>
        <begin position="70"/>
        <end position="90"/>
    </location>
</feature>
<keyword evidence="11 17" id="KW-1133">Transmembrane helix</keyword>
<evidence type="ECO:0000256" key="4">
    <source>
        <dbReference type="ARBA" id="ARBA00022448"/>
    </source>
</evidence>
<evidence type="ECO:0000256" key="8">
    <source>
        <dbReference type="ARBA" id="ARBA00022776"/>
    </source>
</evidence>
<evidence type="ECO:0000256" key="16">
    <source>
        <dbReference type="SAM" id="MobiDB-lite"/>
    </source>
</evidence>
<keyword evidence="6" id="KW-0132">Cell division</keyword>
<dbReference type="InterPro" id="IPR007128">
    <property type="entry name" value="PMF1/Nnf1"/>
</dbReference>
<evidence type="ECO:0000256" key="13">
    <source>
        <dbReference type="ARBA" id="ARBA00023242"/>
    </source>
</evidence>
<sequence length="785" mass="85045">MANPQLSPPGSSVYSSDTMYVGDGTWDSSRNTFLLPNLQGLNLATTQYNGMGNRFRDMAGYHSIIKGHGIVAAITFLFIVPTAIFFARFYHRSGRLALRLHIWLQILTVALSTVIFVLGWMAVGPKRALTNPHHGIGLAIYIAILIQACGGWFVHLMEKGRERYRAPLKLILHQWIGRAIAGLGFIQIALGLTLYGAPKVLFILYALWGFILFSFYFVFNFINRPVIGFDEEGTLFSERTDRTGRSRRTRHSHRGSGLGPIAAAGAAGAGLAALRRRSRSRRRTSEGGQDVISSRHSSHHSESFLDEEKYTDDGHGQRTWKERVLGAAAAAGAIVGVRALFNRNKRHVEESEVSYGRPTAGTTTITQTDISRVEEGQAPESPANDRWRRAQEAEAAQAAVGSPLRQSHRPPGRSGGSVGSYDSRTSFSGEGARTENHGVRDGIATLGLVGFLKHKFNSRRNQKENQRVAEVIHDEEMEEQRIARNNTQGRRYTGDGAAPPRRSGRRGSSTIDDSTDISGTNPTLSRHTIIPPPPPLNIGNRPNPAMAGTPTTNVPMPPAPPDPHGILHDSGSEAYTSVGGGQQSRHHLGRDAALAAGAGTAAGAAAATTRDSSRQRSSNGSVASPPVSVKVKMHNDGRHVTLRRLNEEEAAAEREARRRERQRRHRNGSLSSASGVGDDRFRRTDVTESGPSRQAPIPMPEPTIPGPPPGPPPPASYAAGPQDELYLPPPPPMPGAPPSAMSTPPGTNPYEGTDVSAYDTNRRRRRAERAQAKLAKGGGSRVEFS</sequence>
<feature type="domain" description="Cytochrome b561" evidence="18">
    <location>
        <begin position="32"/>
        <end position="230"/>
    </location>
</feature>
<gene>
    <name evidence="19" type="ORF">AOQ84DRAFT_329403</name>
</gene>
<evidence type="ECO:0000256" key="6">
    <source>
        <dbReference type="ARBA" id="ARBA00022618"/>
    </source>
</evidence>
<evidence type="ECO:0000313" key="20">
    <source>
        <dbReference type="Proteomes" id="UP000250140"/>
    </source>
</evidence>
<name>A0A8E2FGP5_9PEZI</name>
<dbReference type="Proteomes" id="UP000250140">
    <property type="component" value="Unassembled WGS sequence"/>
</dbReference>
<keyword evidence="20" id="KW-1185">Reference proteome</keyword>
<dbReference type="GO" id="GO:0000444">
    <property type="term" value="C:MIS12/MIND type complex"/>
    <property type="evidence" value="ECO:0007669"/>
    <property type="project" value="InterPro"/>
</dbReference>
<feature type="compositionally biased region" description="Basic and acidic residues" evidence="16">
    <location>
        <begin position="299"/>
        <end position="315"/>
    </location>
</feature>
<evidence type="ECO:0000256" key="15">
    <source>
        <dbReference type="ARBA" id="ARBA00023328"/>
    </source>
</evidence>
<keyword evidence="14" id="KW-0131">Cell cycle</keyword>
<keyword evidence="15" id="KW-0137">Centromere</keyword>
<feature type="region of interest" description="Disordered" evidence="16">
    <location>
        <begin position="348"/>
        <end position="438"/>
    </location>
</feature>
<dbReference type="PANTHER" id="PTHR15459">
    <property type="entry name" value="POLYAMINE-MODULATED FACTOR 1"/>
    <property type="match status" value="1"/>
</dbReference>
<evidence type="ECO:0000256" key="1">
    <source>
        <dbReference type="ARBA" id="ARBA00004123"/>
    </source>
</evidence>
<proteinExistence type="predicted"/>
<feature type="compositionally biased region" description="Low complexity" evidence="16">
    <location>
        <begin position="496"/>
        <end position="520"/>
    </location>
</feature>
<evidence type="ECO:0000313" key="19">
    <source>
        <dbReference type="EMBL" id="OCL15433.1"/>
    </source>
</evidence>
<dbReference type="InterPro" id="IPR006593">
    <property type="entry name" value="Cyt_b561/ferric_Rdtase_TM"/>
</dbReference>
<dbReference type="Pfam" id="PF03188">
    <property type="entry name" value="Cytochrom_B561"/>
    <property type="match status" value="1"/>
</dbReference>
<keyword evidence="5" id="KW-0158">Chromosome</keyword>
<feature type="compositionally biased region" description="Low complexity" evidence="16">
    <location>
        <begin position="621"/>
        <end position="630"/>
    </location>
</feature>
<protein>
    <recommendedName>
        <fullName evidence="18">Cytochrome b561 domain-containing protein</fullName>
    </recommendedName>
</protein>
<evidence type="ECO:0000259" key="18">
    <source>
        <dbReference type="PROSITE" id="PS50939"/>
    </source>
</evidence>
<dbReference type="PROSITE" id="PS50939">
    <property type="entry name" value="CYTOCHROME_B561"/>
    <property type="match status" value="1"/>
</dbReference>
<accession>A0A8E2FGP5</accession>
<reference evidence="19 20" key="1">
    <citation type="journal article" date="2016" name="Nat. Commun.">
        <title>Ectomycorrhizal ecology is imprinted in the genome of the dominant symbiotic fungus Cenococcum geophilum.</title>
        <authorList>
            <consortium name="DOE Joint Genome Institute"/>
            <person name="Peter M."/>
            <person name="Kohler A."/>
            <person name="Ohm R.A."/>
            <person name="Kuo A."/>
            <person name="Krutzmann J."/>
            <person name="Morin E."/>
            <person name="Arend M."/>
            <person name="Barry K.W."/>
            <person name="Binder M."/>
            <person name="Choi C."/>
            <person name="Clum A."/>
            <person name="Copeland A."/>
            <person name="Grisel N."/>
            <person name="Haridas S."/>
            <person name="Kipfer T."/>
            <person name="LaButti K."/>
            <person name="Lindquist E."/>
            <person name="Lipzen A."/>
            <person name="Maire R."/>
            <person name="Meier B."/>
            <person name="Mihaltcheva S."/>
            <person name="Molinier V."/>
            <person name="Murat C."/>
            <person name="Poggeler S."/>
            <person name="Quandt C.A."/>
            <person name="Sperisen C."/>
            <person name="Tritt A."/>
            <person name="Tisserant E."/>
            <person name="Crous P.W."/>
            <person name="Henrissat B."/>
            <person name="Nehls U."/>
            <person name="Egli S."/>
            <person name="Spatafora J.W."/>
            <person name="Grigoriev I.V."/>
            <person name="Martin F.M."/>
        </authorList>
    </citation>
    <scope>NUCLEOTIDE SEQUENCE [LARGE SCALE GENOMIC DNA]</scope>
    <source>
        <strain evidence="19 20">CBS 207.34</strain>
    </source>
</reference>
<keyword evidence="8" id="KW-0498">Mitosis</keyword>
<feature type="transmembrane region" description="Helical" evidence="17">
    <location>
        <begin position="135"/>
        <end position="154"/>
    </location>
</feature>
<comment type="subcellular location">
    <subcellularLocation>
        <location evidence="3">Chromosome</location>
        <location evidence="3">Centromere</location>
        <location evidence="3">Kinetochore</location>
    </subcellularLocation>
    <subcellularLocation>
        <location evidence="2">Membrane</location>
    </subcellularLocation>
    <subcellularLocation>
        <location evidence="1">Nucleus</location>
    </subcellularLocation>
</comment>
<feature type="region of interest" description="Disordered" evidence="16">
    <location>
        <begin position="240"/>
        <end position="262"/>
    </location>
</feature>
<dbReference type="AlphaFoldDB" id="A0A8E2FGP5"/>
<keyword evidence="9" id="KW-0995">Kinetochore</keyword>
<evidence type="ECO:0000256" key="12">
    <source>
        <dbReference type="ARBA" id="ARBA00023136"/>
    </source>
</evidence>
<feature type="compositionally biased region" description="Low complexity" evidence="16">
    <location>
        <begin position="592"/>
        <end position="609"/>
    </location>
</feature>
<evidence type="ECO:0000256" key="7">
    <source>
        <dbReference type="ARBA" id="ARBA00022692"/>
    </source>
</evidence>
<feature type="compositionally biased region" description="Low complexity" evidence="16">
    <location>
        <begin position="359"/>
        <end position="368"/>
    </location>
</feature>
<evidence type="ECO:0000256" key="14">
    <source>
        <dbReference type="ARBA" id="ARBA00023306"/>
    </source>
</evidence>
<evidence type="ECO:0000256" key="11">
    <source>
        <dbReference type="ARBA" id="ARBA00022989"/>
    </source>
</evidence>
<feature type="transmembrane region" description="Helical" evidence="17">
    <location>
        <begin position="255"/>
        <end position="274"/>
    </location>
</feature>
<evidence type="ECO:0000256" key="5">
    <source>
        <dbReference type="ARBA" id="ARBA00022454"/>
    </source>
</evidence>
<feature type="transmembrane region" description="Helical" evidence="17">
    <location>
        <begin position="202"/>
        <end position="222"/>
    </location>
</feature>
<dbReference type="EMBL" id="KV748448">
    <property type="protein sequence ID" value="OCL15433.1"/>
    <property type="molecule type" value="Genomic_DNA"/>
</dbReference>
<feature type="compositionally biased region" description="Basic and acidic residues" evidence="16">
    <location>
        <begin position="633"/>
        <end position="658"/>
    </location>
</feature>
<organism evidence="19 20">
    <name type="scientific">Glonium stellatum</name>
    <dbReference type="NCBI Taxonomy" id="574774"/>
    <lineage>
        <taxon>Eukaryota</taxon>
        <taxon>Fungi</taxon>
        <taxon>Dikarya</taxon>
        <taxon>Ascomycota</taxon>
        <taxon>Pezizomycotina</taxon>
        <taxon>Dothideomycetes</taxon>
        <taxon>Pleosporomycetidae</taxon>
        <taxon>Gloniales</taxon>
        <taxon>Gloniaceae</taxon>
        <taxon>Glonium</taxon>
    </lineage>
</organism>
<dbReference type="GO" id="GO:0007059">
    <property type="term" value="P:chromosome segregation"/>
    <property type="evidence" value="ECO:0007669"/>
    <property type="project" value="TreeGrafter"/>
</dbReference>
<feature type="compositionally biased region" description="Basic and acidic residues" evidence="16">
    <location>
        <begin position="677"/>
        <end position="686"/>
    </location>
</feature>
<dbReference type="OrthoDB" id="19261at2759"/>